<sequence length="636" mass="73657">MSLRAPTAQIQRIPELIGHIGIYLDLASLYACIQVSRLWHDVLLPALYYSLNDSECGWSSICSNLMPGKKRYYANKNGWTEDFIRGVIHKNGSHIRHLTVRWAVFNNAAAAASSNNSCTNIQSLQVFRVNRAWRLLEQTCFTTYKDRHHATWDKVEPLLSPMFADQFKPVIHTQHYWSQQNWITFQRFWMLVHNNRQTLQRLRLDASIGQMHALTEGFYDMLASCPNLTRLENGYQPLDLQHLLDKMPQLRHLIDHFTFLNKGVLERPMPQIRTMILKGHLPTRSFFLLLKYLPNLDQLFIGWNITDYSEKPGPILEGTRISLRGLHITCNSSDHAKADSFIAASVVPWLPNLRELTLSSLGPSTAAAIPIHCHQFESFTQLPIPSSIHSSDQMETKPNTISVLLENCPNLKVINAIHHILHVDYLLNTPRPTWICSNSLETLRCQIRGISRLSDPEETYTYREALVHIMIDEPLSPEEEHALQVFKTGRDQQHLIYAQLSQLTKLRTLDVGMEFRRLDAGYGRNQPYYKVGRKRYINYGQPLTDTLEFSLESGLDQLKTLKELEVFGFEGCNRKIGEDELKWMAKTWPRLREMRGLQAGDLVYLERDIPTERLLRFMRRLRPGVVHQRCPPQPIY</sequence>
<dbReference type="AlphaFoldDB" id="A0AAD4HA17"/>
<dbReference type="SUPFAM" id="SSF81383">
    <property type="entry name" value="F-box domain"/>
    <property type="match status" value="1"/>
</dbReference>
<organism evidence="1 2">
    <name type="scientific">Linnemannia exigua</name>
    <dbReference type="NCBI Taxonomy" id="604196"/>
    <lineage>
        <taxon>Eukaryota</taxon>
        <taxon>Fungi</taxon>
        <taxon>Fungi incertae sedis</taxon>
        <taxon>Mucoromycota</taxon>
        <taxon>Mortierellomycotina</taxon>
        <taxon>Mortierellomycetes</taxon>
        <taxon>Mortierellales</taxon>
        <taxon>Mortierellaceae</taxon>
        <taxon>Linnemannia</taxon>
    </lineage>
</organism>
<dbReference type="InterPro" id="IPR032675">
    <property type="entry name" value="LRR_dom_sf"/>
</dbReference>
<keyword evidence="2" id="KW-1185">Reference proteome</keyword>
<protein>
    <recommendedName>
        <fullName evidence="3">F-box domain-containing protein</fullName>
    </recommendedName>
</protein>
<dbReference type="EMBL" id="JAAAIL010000026">
    <property type="protein sequence ID" value="KAG0281255.1"/>
    <property type="molecule type" value="Genomic_DNA"/>
</dbReference>
<name>A0AAD4HA17_9FUNG</name>
<gene>
    <name evidence="1" type="ORF">BGZ95_005625</name>
</gene>
<evidence type="ECO:0008006" key="3">
    <source>
        <dbReference type="Google" id="ProtNLM"/>
    </source>
</evidence>
<dbReference type="Proteomes" id="UP001194580">
    <property type="component" value="Unassembled WGS sequence"/>
</dbReference>
<comment type="caution">
    <text evidence="1">The sequence shown here is derived from an EMBL/GenBank/DDBJ whole genome shotgun (WGS) entry which is preliminary data.</text>
</comment>
<evidence type="ECO:0000313" key="1">
    <source>
        <dbReference type="EMBL" id="KAG0281255.1"/>
    </source>
</evidence>
<accession>A0AAD4HA17</accession>
<dbReference type="SUPFAM" id="SSF52047">
    <property type="entry name" value="RNI-like"/>
    <property type="match status" value="1"/>
</dbReference>
<evidence type="ECO:0000313" key="2">
    <source>
        <dbReference type="Proteomes" id="UP001194580"/>
    </source>
</evidence>
<dbReference type="Gene3D" id="3.80.10.10">
    <property type="entry name" value="Ribonuclease Inhibitor"/>
    <property type="match status" value="1"/>
</dbReference>
<proteinExistence type="predicted"/>
<reference evidence="1" key="1">
    <citation type="journal article" date="2020" name="Fungal Divers.">
        <title>Resolving the Mortierellaceae phylogeny through synthesis of multi-gene phylogenetics and phylogenomics.</title>
        <authorList>
            <person name="Vandepol N."/>
            <person name="Liber J."/>
            <person name="Desiro A."/>
            <person name="Na H."/>
            <person name="Kennedy M."/>
            <person name="Barry K."/>
            <person name="Grigoriev I.V."/>
            <person name="Miller A.N."/>
            <person name="O'Donnell K."/>
            <person name="Stajich J.E."/>
            <person name="Bonito G."/>
        </authorList>
    </citation>
    <scope>NUCLEOTIDE SEQUENCE</scope>
    <source>
        <strain evidence="1">NRRL 28262</strain>
    </source>
</reference>
<dbReference type="InterPro" id="IPR036047">
    <property type="entry name" value="F-box-like_dom_sf"/>
</dbReference>